<feature type="domain" description="ABC transporter" evidence="4">
    <location>
        <begin position="5"/>
        <end position="230"/>
    </location>
</feature>
<dbReference type="PROSITE" id="PS50893">
    <property type="entry name" value="ABC_TRANSPORTER_2"/>
    <property type="match status" value="1"/>
</dbReference>
<dbReference type="Pfam" id="PF00005">
    <property type="entry name" value="ABC_tran"/>
    <property type="match status" value="1"/>
</dbReference>
<proteinExistence type="predicted"/>
<evidence type="ECO:0000313" key="6">
    <source>
        <dbReference type="Proteomes" id="UP000028542"/>
    </source>
</evidence>
<dbReference type="InterPro" id="IPR027417">
    <property type="entry name" value="P-loop_NTPase"/>
</dbReference>
<keyword evidence="3" id="KW-0067">ATP-binding</keyword>
<dbReference type="InterPro" id="IPR017871">
    <property type="entry name" value="ABC_transporter-like_CS"/>
</dbReference>
<sequence length="302" mass="34670">MTSCIIARNLFKRYKSKVAIDNLSVEINENQLIGLIGSNGSGKTTFMKLCAGLIEKTEGELMVLGEDPMDNLSVLEEIVYSYHNMSYESNLCLGRIVEYYNMMYPNFDLKFAENLLKHFNLKMKIKYKNLSQGMRSLFNFICGISCRAKVTMFDEPILGMDIKTRKSVYDIILRDYIEHPRTIIISSHILSELENILSELVIINNGSLVLYEAMDTIKESAYRVDGNPDNLVNFIKDKKVLYKDFSNITSFAIIEGLITESLEIEISTNNLNISRISPEELYIYLTENNYNGGMEELWIKDN</sequence>
<dbReference type="eggNOG" id="COG1131">
    <property type="taxonomic scope" value="Bacteria"/>
</dbReference>
<dbReference type="CDD" id="cd03230">
    <property type="entry name" value="ABC_DR_subfamily_A"/>
    <property type="match status" value="1"/>
</dbReference>
<dbReference type="RefSeq" id="WP_035131669.1">
    <property type="nucleotide sequence ID" value="NZ_JPMD01000015.1"/>
</dbReference>
<dbReference type="AlphaFoldDB" id="A0A084JDH4"/>
<dbReference type="EMBL" id="JPMD01000015">
    <property type="protein sequence ID" value="KEZ87008.1"/>
    <property type="molecule type" value="Genomic_DNA"/>
</dbReference>
<evidence type="ECO:0000259" key="4">
    <source>
        <dbReference type="PROSITE" id="PS50893"/>
    </source>
</evidence>
<organism evidence="5 6">
    <name type="scientific">Clostridium sulfidigenes</name>
    <dbReference type="NCBI Taxonomy" id="318464"/>
    <lineage>
        <taxon>Bacteria</taxon>
        <taxon>Bacillati</taxon>
        <taxon>Bacillota</taxon>
        <taxon>Clostridia</taxon>
        <taxon>Eubacteriales</taxon>
        <taxon>Clostridiaceae</taxon>
        <taxon>Clostridium</taxon>
    </lineage>
</organism>
<keyword evidence="2" id="KW-0547">Nucleotide-binding</keyword>
<dbReference type="InterPro" id="IPR003439">
    <property type="entry name" value="ABC_transporter-like_ATP-bd"/>
</dbReference>
<reference evidence="5 6" key="1">
    <citation type="submission" date="2014-07" db="EMBL/GenBank/DDBJ databases">
        <title>Draft genome of Clostridium sulfidigenes 113A isolated from sediments associated with methane hydrate from Krishna Godavari basin.</title>
        <authorList>
            <person name="Honkalas V.S."/>
            <person name="Dabir A.P."/>
            <person name="Arora P."/>
            <person name="Dhakephalkar P.K."/>
        </authorList>
    </citation>
    <scope>NUCLEOTIDE SEQUENCE [LARGE SCALE GENOMIC DNA]</scope>
    <source>
        <strain evidence="5 6">113A</strain>
    </source>
</reference>
<evidence type="ECO:0000256" key="1">
    <source>
        <dbReference type="ARBA" id="ARBA00022448"/>
    </source>
</evidence>
<evidence type="ECO:0000256" key="3">
    <source>
        <dbReference type="ARBA" id="ARBA00022840"/>
    </source>
</evidence>
<keyword evidence="1" id="KW-0813">Transport</keyword>
<keyword evidence="6" id="KW-1185">Reference proteome</keyword>
<dbReference type="GO" id="GO:0005524">
    <property type="term" value="F:ATP binding"/>
    <property type="evidence" value="ECO:0007669"/>
    <property type="project" value="UniProtKB-KW"/>
</dbReference>
<dbReference type="Gene3D" id="3.40.50.300">
    <property type="entry name" value="P-loop containing nucleotide triphosphate hydrolases"/>
    <property type="match status" value="1"/>
</dbReference>
<dbReference type="InterPro" id="IPR003593">
    <property type="entry name" value="AAA+_ATPase"/>
</dbReference>
<protein>
    <recommendedName>
        <fullName evidence="4">ABC transporter domain-containing protein</fullName>
    </recommendedName>
</protein>
<dbReference type="SUPFAM" id="SSF52540">
    <property type="entry name" value="P-loop containing nucleoside triphosphate hydrolases"/>
    <property type="match status" value="1"/>
</dbReference>
<evidence type="ECO:0000256" key="2">
    <source>
        <dbReference type="ARBA" id="ARBA00022741"/>
    </source>
</evidence>
<dbReference type="PROSITE" id="PS00211">
    <property type="entry name" value="ABC_TRANSPORTER_1"/>
    <property type="match status" value="1"/>
</dbReference>
<dbReference type="Proteomes" id="UP000028542">
    <property type="component" value="Unassembled WGS sequence"/>
</dbReference>
<comment type="caution">
    <text evidence="5">The sequence shown here is derived from an EMBL/GenBank/DDBJ whole genome shotgun (WGS) entry which is preliminary data.</text>
</comment>
<name>A0A084JDH4_9CLOT</name>
<dbReference type="STRING" id="318464.IO99_07085"/>
<accession>A0A084JDH4</accession>
<dbReference type="GO" id="GO:0016887">
    <property type="term" value="F:ATP hydrolysis activity"/>
    <property type="evidence" value="ECO:0007669"/>
    <property type="project" value="InterPro"/>
</dbReference>
<gene>
    <name evidence="5" type="ORF">IO99_07085</name>
</gene>
<dbReference type="PANTHER" id="PTHR42939">
    <property type="entry name" value="ABC TRANSPORTER ATP-BINDING PROTEIN ALBC-RELATED"/>
    <property type="match status" value="1"/>
</dbReference>
<dbReference type="SMART" id="SM00382">
    <property type="entry name" value="AAA"/>
    <property type="match status" value="1"/>
</dbReference>
<dbReference type="PANTHER" id="PTHR42939:SF1">
    <property type="entry name" value="ABC TRANSPORTER ATP-BINDING PROTEIN ALBC-RELATED"/>
    <property type="match status" value="1"/>
</dbReference>
<dbReference type="InterPro" id="IPR051782">
    <property type="entry name" value="ABC_Transporter_VariousFunc"/>
</dbReference>
<evidence type="ECO:0000313" key="5">
    <source>
        <dbReference type="EMBL" id="KEZ87008.1"/>
    </source>
</evidence>